<protein>
    <recommendedName>
        <fullName evidence="4">AsmA-like C-terminal domain-containing protein</fullName>
    </recommendedName>
</protein>
<keyword evidence="1" id="KW-1133">Transmembrane helix</keyword>
<evidence type="ECO:0000313" key="2">
    <source>
        <dbReference type="EMBL" id="HIS37677.1"/>
    </source>
</evidence>
<reference evidence="2" key="1">
    <citation type="submission" date="2020-10" db="EMBL/GenBank/DDBJ databases">
        <authorList>
            <person name="Gilroy R."/>
        </authorList>
    </citation>
    <scope>NUCLEOTIDE SEQUENCE</scope>
    <source>
        <strain evidence="2">6276</strain>
    </source>
</reference>
<name>A0A9D1F2B7_9BACT</name>
<organism evidence="2 3">
    <name type="scientific">Candidatus Scatousia excrementigallinarum</name>
    <dbReference type="NCBI Taxonomy" id="2840935"/>
    <lineage>
        <taxon>Bacteria</taxon>
        <taxon>Candidatus Scatousia</taxon>
    </lineage>
</organism>
<dbReference type="Proteomes" id="UP000823928">
    <property type="component" value="Unassembled WGS sequence"/>
</dbReference>
<keyword evidence="1" id="KW-0812">Transmembrane</keyword>
<comment type="caution">
    <text evidence="2">The sequence shown here is derived from an EMBL/GenBank/DDBJ whole genome shotgun (WGS) entry which is preliminary data.</text>
</comment>
<evidence type="ECO:0008006" key="4">
    <source>
        <dbReference type="Google" id="ProtNLM"/>
    </source>
</evidence>
<gene>
    <name evidence="2" type="ORF">IAC10_13815</name>
</gene>
<sequence>MKKKIKVIGGVICAAAVLASIPFVFYLKALPAAVSNPKVIRFVENKVNKYTDLNIEIKNPVLKTEFSPVISFKTDGIKLSKNNIEIFNVENLDTEISFKDLFKKRIILNRFGLDYIFADVNRLMALVPAQKEQKKQKESEWEVDFYDSVLSLKKSLILYKLEPDVYVKLNADNLEIDNTQKVEKFIHFDIDTKIKKNDSILHFAIADKNRVVIKDKSIIVDDCVLDINKSNVHINAKASRKDGINVNLSSKRFKVQDVIDIVNSNIIINNGREMLAFFKDMNGDFDFDINLTKNDMNGSINLNKSSLKIIPVSNLPITVNKGTVLLTSKDITFKDFEGFYGTQTSNKLSLKGVMKDYAKSCDTEVIITTVATNDFAKNYLSKLTGIPLEIIGKAGTRIIVKSINNKIDVDWASKLAKGDDILVDGASLTPTGWDRAVQANLHFENNILNIKDINYFIAQELVKGSKVKPVLTLNGNVDCSKPVPLVQDLGFNIPNPLPSEFLNVLIGQRLFKGGKFSGDLAVLNNGPYPVIKGNMKAENIRIPSQRIAIKNGELFTDKDTIHLVADGRYKRTKFDFTGDIANGLKYPIVIKDVNFGMDNIDVDKILKSFNKQNTDAVKNAPQVSIDADENDIAADESVVFDVNNLIIERCIFRLKEGKFKDINFGNIAANLTLDKNNILELKSNRFDIAEGISSLKVHCDLKKHKYNIKLGVKDINSDTMSTTLLNLPREISGKASGIMDLYTDDSLKLNGIMKFVVNDGQIQKIGLVEYVMKFAALFRNPLAMISPSTLSDMVNVPEGKFKKISGDMLIKNNVIEMMKIKSSSPQLSSFIVGRYEIESGDATLRIYTKFSNTKKGFAGALRSISLNSLANRIPLSSRNDAQYYAAEIGQLPKLEIGEDESQVFLTKVDGDVVNNNFLSSLKKIK</sequence>
<keyword evidence="1" id="KW-0472">Membrane</keyword>
<accession>A0A9D1F2B7</accession>
<dbReference type="EMBL" id="DVIU01000281">
    <property type="protein sequence ID" value="HIS37677.1"/>
    <property type="molecule type" value="Genomic_DNA"/>
</dbReference>
<proteinExistence type="predicted"/>
<dbReference type="AlphaFoldDB" id="A0A9D1F2B7"/>
<evidence type="ECO:0000313" key="3">
    <source>
        <dbReference type="Proteomes" id="UP000823928"/>
    </source>
</evidence>
<feature type="transmembrane region" description="Helical" evidence="1">
    <location>
        <begin position="7"/>
        <end position="27"/>
    </location>
</feature>
<reference evidence="2" key="2">
    <citation type="journal article" date="2021" name="PeerJ">
        <title>Extensive microbial diversity within the chicken gut microbiome revealed by metagenomics and culture.</title>
        <authorList>
            <person name="Gilroy R."/>
            <person name="Ravi A."/>
            <person name="Getino M."/>
            <person name="Pursley I."/>
            <person name="Horton D.L."/>
            <person name="Alikhan N.F."/>
            <person name="Baker D."/>
            <person name="Gharbi K."/>
            <person name="Hall N."/>
            <person name="Watson M."/>
            <person name="Adriaenssens E.M."/>
            <person name="Foster-Nyarko E."/>
            <person name="Jarju S."/>
            <person name="Secka A."/>
            <person name="Antonio M."/>
            <person name="Oren A."/>
            <person name="Chaudhuri R.R."/>
            <person name="La Ragione R."/>
            <person name="Hildebrand F."/>
            <person name="Pallen M.J."/>
        </authorList>
    </citation>
    <scope>NUCLEOTIDE SEQUENCE</scope>
    <source>
        <strain evidence="2">6276</strain>
    </source>
</reference>
<evidence type="ECO:0000256" key="1">
    <source>
        <dbReference type="SAM" id="Phobius"/>
    </source>
</evidence>